<dbReference type="Proteomes" id="UP000183529">
    <property type="component" value="Unassembled WGS sequence"/>
</dbReference>
<evidence type="ECO:0000313" key="5">
    <source>
        <dbReference type="Proteomes" id="UP000183529"/>
    </source>
</evidence>
<accession>A0AAQ1GMI2</accession>
<evidence type="ECO:0000256" key="2">
    <source>
        <dbReference type="SAM" id="SignalP"/>
    </source>
</evidence>
<evidence type="ECO:0000256" key="1">
    <source>
        <dbReference type="SAM" id="MobiDB-lite"/>
    </source>
</evidence>
<reference evidence="4 5" key="1">
    <citation type="submission" date="2016-10" db="EMBL/GenBank/DDBJ databases">
        <authorList>
            <person name="Varghese N."/>
            <person name="Submissions S."/>
        </authorList>
    </citation>
    <scope>NUCLEOTIDE SEQUENCE [LARGE SCALE GENOMIC DNA]</scope>
    <source>
        <strain evidence="4 5">LMG 22274</strain>
    </source>
</reference>
<gene>
    <name evidence="4" type="ORF">SAMN05216550_12335</name>
</gene>
<protein>
    <submittedName>
        <fullName evidence="4">Cysteine-rich secretory protein family protein</fullName>
    </submittedName>
</protein>
<dbReference type="InterPro" id="IPR035940">
    <property type="entry name" value="CAP_sf"/>
</dbReference>
<organism evidence="4 5">
    <name type="scientific">Paraburkholderia tropica</name>
    <dbReference type="NCBI Taxonomy" id="92647"/>
    <lineage>
        <taxon>Bacteria</taxon>
        <taxon>Pseudomonadati</taxon>
        <taxon>Pseudomonadota</taxon>
        <taxon>Betaproteobacteria</taxon>
        <taxon>Burkholderiales</taxon>
        <taxon>Burkholderiaceae</taxon>
        <taxon>Paraburkholderia</taxon>
    </lineage>
</organism>
<feature type="chain" id="PRO_5042860696" evidence="2">
    <location>
        <begin position="22"/>
        <end position="331"/>
    </location>
</feature>
<feature type="signal peptide" evidence="2">
    <location>
        <begin position="1"/>
        <end position="21"/>
    </location>
</feature>
<dbReference type="RefSeq" id="WP_074987008.1">
    <property type="nucleotide sequence ID" value="NZ_CADFGN010000015.1"/>
</dbReference>
<dbReference type="EMBL" id="FNZM01000023">
    <property type="protein sequence ID" value="SEK12945.1"/>
    <property type="molecule type" value="Genomic_DNA"/>
</dbReference>
<dbReference type="AlphaFoldDB" id="A0AAQ1GMI2"/>
<dbReference type="Gene3D" id="3.40.33.10">
    <property type="entry name" value="CAP"/>
    <property type="match status" value="1"/>
</dbReference>
<evidence type="ECO:0000259" key="3">
    <source>
        <dbReference type="Pfam" id="PF00188"/>
    </source>
</evidence>
<feature type="compositionally biased region" description="Low complexity" evidence="1">
    <location>
        <begin position="32"/>
        <end position="51"/>
    </location>
</feature>
<evidence type="ECO:0000313" key="4">
    <source>
        <dbReference type="EMBL" id="SEK12945.1"/>
    </source>
</evidence>
<name>A0AAQ1GMI2_9BURK</name>
<dbReference type="InterPro" id="IPR014044">
    <property type="entry name" value="CAP_dom"/>
</dbReference>
<feature type="domain" description="SCP" evidence="3">
    <location>
        <begin position="69"/>
        <end position="193"/>
    </location>
</feature>
<sequence>MKQKKISSVTAFAFAASLALAACGGGGGGGDAASSSNNSSTGSTAPSASTGNVSTPQYAANSAQLAVFNTINTQRQQCGFPALTENTVLDQAAQAHASYMGQNGGTVTDTEVAGNPGFTGVTYTDRAVAAGFPAASIAGGVSAGFYTNATLTETAYGEQIAAGWAAGVYHIALTVLPITQVGVGWNELSYNGYPEIQSTVTMGSMQKLAGTLPLTYPCEGTTDVPYQVAGESPVPPNTSGAWGAAIGIEANPGDTIRITSGTLSDTSGNVVALQVLDSSTDTTGLIKAYEGRAYPAVALSKSTTYTATINGTWNGTAFTRTFRYTTGTRVG</sequence>
<proteinExistence type="predicted"/>
<feature type="region of interest" description="Disordered" evidence="1">
    <location>
        <begin position="30"/>
        <end position="55"/>
    </location>
</feature>
<comment type="caution">
    <text evidence="4">The sequence shown here is derived from an EMBL/GenBank/DDBJ whole genome shotgun (WGS) entry which is preliminary data.</text>
</comment>
<dbReference type="Pfam" id="PF00188">
    <property type="entry name" value="CAP"/>
    <property type="match status" value="1"/>
</dbReference>
<keyword evidence="2" id="KW-0732">Signal</keyword>
<dbReference type="PROSITE" id="PS51257">
    <property type="entry name" value="PROKAR_LIPOPROTEIN"/>
    <property type="match status" value="1"/>
</dbReference>
<dbReference type="SUPFAM" id="SSF55797">
    <property type="entry name" value="PR-1-like"/>
    <property type="match status" value="1"/>
</dbReference>